<comment type="caution">
    <text evidence="1">The sequence shown here is derived from an EMBL/GenBank/DDBJ whole genome shotgun (WGS) entry which is preliminary data.</text>
</comment>
<feature type="non-terminal residue" evidence="1">
    <location>
        <position position="754"/>
    </location>
</feature>
<protein>
    <submittedName>
        <fullName evidence="1">Uncharacterized protein</fullName>
    </submittedName>
</protein>
<gene>
    <name evidence="1" type="ORF">D6D85_01120</name>
</gene>
<dbReference type="Proteomes" id="UP000277582">
    <property type="component" value="Unassembled WGS sequence"/>
</dbReference>
<proteinExistence type="predicted"/>
<reference evidence="1 2" key="1">
    <citation type="submission" date="2018-10" db="EMBL/GenBank/DDBJ databases">
        <title>Co-occurring genomic capacity for anaerobic methane metabolism and dissimilatory sulfite reduction discovered in the Korarchaeota.</title>
        <authorList>
            <person name="Mckay L.J."/>
            <person name="Dlakic M."/>
            <person name="Fields M.W."/>
            <person name="Delmont T.O."/>
            <person name="Eren A.M."/>
            <person name="Jay Z.J."/>
            <person name="Klingelsmith K.B."/>
            <person name="Rusch D.B."/>
            <person name="Inskeep W.P."/>
        </authorList>
    </citation>
    <scope>NUCLEOTIDE SEQUENCE [LARGE SCALE GENOMIC DNA]</scope>
    <source>
        <strain evidence="1 2">MDKW</strain>
    </source>
</reference>
<sequence>MNTRYYKEGTAGLNLFKTYTTSNSFGIRLQFATAQNFQNKLFTFWLYANKSVISKITNIRLNFTDSNGNYGYRDVSPSILNPDGWKSIVYMTPSGSQGGYYITDPPFGDFNYKTATYPDVTKITRVDILIYTSSSSTIVNEGELVIDWIKLGRQIIVTDNLGNNFFTKIAYYDRQNNLGVIDYANNTVIIKGAQITIGDGVNAYTCTSQAESVNIISPQNSLIHIYVRKNSKIVVGQQYSGKIGQFGSSFAVYGLGTYSKIIAGEDASYSYADIWQGSFGYYMLSIGGSPIATINAKIYNTAFINTHVAVYYASYDIYNVMIQYVTYAGISGGTPVGVNLLYINKAYGGVGVTGNIISTFQNVIIKNNNYLAVLYSFSGTATFIDSVADSYDRIWAGTASQNTGTIYLAYTFSPRFIDASGNPLGGLRVRLIDAFGNVVYDDYTNSTTGVAPSKVITVKKWVGIGSTGVNADTETNYNPFTLEIYRDGYKISSTKVTILNPFTQDISVVHAVAPLTATSKSYYYINEPAVIYSQFSDLSGVKIKGLTVNAYITMPNGTVKVIQLKDDGTAPDQTANDGIYTASFPNTDQVGTYFVKANTTIYGSIFEAKTSFDVGKLEQINQSITSKIMNVNTSLSNLIGNVNLSIITKLSDQLRNVNLSIISQLGKVNVSLADLIKSANVNITSLVKSTNLTLVDLIKSSNLTIIKQITNSTSNITVLINNTRVDLEGRLSDILRKLATAGTGSSTTVTAGSS</sequence>
<dbReference type="EMBL" id="RCOS01000021">
    <property type="protein sequence ID" value="RSN78313.1"/>
    <property type="molecule type" value="Genomic_DNA"/>
</dbReference>
<organism evidence="1 2">
    <name type="scientific">Candidatus Methanodesulfokora washburnensis</name>
    <dbReference type="NCBI Taxonomy" id="2478471"/>
    <lineage>
        <taxon>Archaea</taxon>
        <taxon>Thermoproteota</taxon>
        <taxon>Candidatus Korarchaeia</taxon>
        <taxon>Candidatus Korarchaeia incertae sedis</taxon>
        <taxon>Candidatus Methanodesulfokora</taxon>
    </lineage>
</organism>
<evidence type="ECO:0000313" key="2">
    <source>
        <dbReference type="Proteomes" id="UP000277582"/>
    </source>
</evidence>
<dbReference type="NCBIfam" id="NF041940">
    <property type="entry name" value="choice_anch_X"/>
    <property type="match status" value="1"/>
</dbReference>
<evidence type="ECO:0000313" key="1">
    <source>
        <dbReference type="EMBL" id="RSN78313.1"/>
    </source>
</evidence>
<name>A0A3R9QJV8_9CREN</name>
<keyword evidence="2" id="KW-1185">Reference proteome</keyword>
<accession>A0A3R9QJV8</accession>
<dbReference type="AlphaFoldDB" id="A0A3R9QJV8"/>